<dbReference type="KEGG" id="vg:14515298"/>
<reference evidence="2" key="1">
    <citation type="submission" date="2011-11" db="EMBL/GenBank/DDBJ databases">
        <title>Escape from toxin-antitoxin mediated abortive infection can occur by recombination within a generalized transducing phage of Pectobacterium atrosepticum.</title>
        <authorList>
            <person name="Blower T.R."/>
            <person name="Evans T.J."/>
            <person name="Przybilski R."/>
            <person name="Fineran P.C."/>
            <person name="Salmond G.P.C."/>
        </authorList>
    </citation>
    <scope>NUCLEOTIDE SEQUENCE [LARGE SCALE GENOMIC DNA]</scope>
</reference>
<dbReference type="Proteomes" id="UP000010999">
    <property type="component" value="Segment"/>
</dbReference>
<organism evidence="1 2">
    <name type="scientific">Pectobacterium phage phiTE</name>
    <dbReference type="NCBI Taxonomy" id="1116482"/>
    <lineage>
        <taxon>Viruses</taxon>
        <taxon>Duplodnaviria</taxon>
        <taxon>Heunggongvirae</taxon>
        <taxon>Uroviricota</taxon>
        <taxon>Caudoviricetes</taxon>
        <taxon>Vequintavirinae</taxon>
        <taxon>Certrevirus</taxon>
        <taxon>Certrevirus phiTE</taxon>
    </lineage>
</organism>
<keyword evidence="2" id="KW-1185">Reference proteome</keyword>
<dbReference type="EMBL" id="JQ015307">
    <property type="protein sequence ID" value="AEZ66269.1"/>
    <property type="molecule type" value="Genomic_DNA"/>
</dbReference>
<sequence>MKAYVYQLVHVTDRGVEGPRGQLDTFCGLFTSLPCVREYIEKSNDAPEEFDCYRHPLNPTGAYYIPAPVQIFRK</sequence>
<dbReference type="OrthoDB" id="28594at10239"/>
<dbReference type="RefSeq" id="YP_007392565.1">
    <property type="nucleotide sequence ID" value="NC_020201.1"/>
</dbReference>
<evidence type="ECO:0000313" key="2">
    <source>
        <dbReference type="Proteomes" id="UP000010999"/>
    </source>
</evidence>
<dbReference type="GeneID" id="14515298"/>
<reference evidence="1 2" key="2">
    <citation type="journal article" date="2012" name="PLoS Genet.">
        <title>Viral evasion of a bacterial suicide system by RNA-based molecular mimicry enables infectious altruism.</title>
        <authorList>
            <person name="Blower T.R."/>
            <person name="Evans T.J."/>
            <person name="Przybilski R."/>
            <person name="Fineran P.C."/>
            <person name="Salmond G.P."/>
        </authorList>
    </citation>
    <scope>NUCLEOTIDE SEQUENCE [LARGE SCALE GENOMIC DNA]</scope>
</reference>
<gene>
    <name evidence="1" type="ORF">phiTE_103</name>
</gene>
<name>K9L3S5_9CAUD</name>
<accession>K9L3S5</accession>
<proteinExistence type="predicted"/>
<evidence type="ECO:0000313" key="1">
    <source>
        <dbReference type="EMBL" id="AEZ66269.1"/>
    </source>
</evidence>
<protein>
    <submittedName>
        <fullName evidence="1">Uncharacterized protein</fullName>
    </submittedName>
</protein>